<gene>
    <name evidence="2" type="ORF">MNBD_ACTINO01-2158</name>
</gene>
<reference evidence="2" key="1">
    <citation type="submission" date="2018-06" db="EMBL/GenBank/DDBJ databases">
        <authorList>
            <person name="Zhirakovskaya E."/>
        </authorList>
    </citation>
    <scope>NUCLEOTIDE SEQUENCE</scope>
</reference>
<dbReference type="EMBL" id="UOEI01000544">
    <property type="protein sequence ID" value="VAW07755.1"/>
    <property type="molecule type" value="Genomic_DNA"/>
</dbReference>
<accession>A0A3B0SPM2</accession>
<keyword evidence="1" id="KW-0378">Hydrolase</keyword>
<dbReference type="NCBIfam" id="TIGR01076">
    <property type="entry name" value="sortase_fam"/>
    <property type="match status" value="1"/>
</dbReference>
<dbReference type="SUPFAM" id="SSF63817">
    <property type="entry name" value="Sortase"/>
    <property type="match status" value="1"/>
</dbReference>
<dbReference type="GO" id="GO:0016787">
    <property type="term" value="F:hydrolase activity"/>
    <property type="evidence" value="ECO:0007669"/>
    <property type="project" value="UniProtKB-KW"/>
</dbReference>
<dbReference type="Gene3D" id="2.40.260.10">
    <property type="entry name" value="Sortase"/>
    <property type="match status" value="1"/>
</dbReference>
<evidence type="ECO:0008006" key="3">
    <source>
        <dbReference type="Google" id="ProtNLM"/>
    </source>
</evidence>
<dbReference type="CDD" id="cd05830">
    <property type="entry name" value="Sortase_E"/>
    <property type="match status" value="1"/>
</dbReference>
<evidence type="ECO:0000256" key="1">
    <source>
        <dbReference type="ARBA" id="ARBA00022801"/>
    </source>
</evidence>
<protein>
    <recommendedName>
        <fullName evidence="3">LPXTG-site transpeptidase family protein</fullName>
    </recommendedName>
</protein>
<organism evidence="2">
    <name type="scientific">hydrothermal vent metagenome</name>
    <dbReference type="NCBI Taxonomy" id="652676"/>
    <lineage>
        <taxon>unclassified sequences</taxon>
        <taxon>metagenomes</taxon>
        <taxon>ecological metagenomes</taxon>
    </lineage>
</organism>
<sequence length="178" mass="18923">MVTAGIGAGVLGAIPAPVRALVSPKNVVPNAARQPSFHRSQSSGVPLGSLVIPSIGVDEIVRSGVAMSVIDLGPAHWAGTALPGQAGNVVLAGHRTTKTRPFYDLDRLDPDDLIYMSDGDGFEVMYSVSGTMIVEPNDLWITYDTPDPTLTMFACHPKGSERYRIVVQADLVGRRRIG</sequence>
<name>A0A3B0SPM2_9ZZZZ</name>
<proteinExistence type="predicted"/>
<dbReference type="InterPro" id="IPR042003">
    <property type="entry name" value="Sortase_E"/>
</dbReference>
<dbReference type="AlphaFoldDB" id="A0A3B0SPM2"/>
<dbReference type="InterPro" id="IPR005754">
    <property type="entry name" value="Sortase"/>
</dbReference>
<dbReference type="InterPro" id="IPR023365">
    <property type="entry name" value="Sortase_dom-sf"/>
</dbReference>
<evidence type="ECO:0000313" key="2">
    <source>
        <dbReference type="EMBL" id="VAW07755.1"/>
    </source>
</evidence>
<dbReference type="Pfam" id="PF04203">
    <property type="entry name" value="Sortase"/>
    <property type="match status" value="1"/>
</dbReference>